<keyword evidence="3" id="KW-0805">Transcription regulation</keyword>
<dbReference type="PROSITE" id="PS00675">
    <property type="entry name" value="SIGMA54_INTERACT_1"/>
    <property type="match status" value="1"/>
</dbReference>
<keyword evidence="9" id="KW-1185">Reference proteome</keyword>
<dbReference type="RefSeq" id="WP_015712347.1">
    <property type="nucleotide sequence ID" value="NC_015577.1"/>
</dbReference>
<feature type="domain" description="Sigma-54 factor interaction" evidence="7">
    <location>
        <begin position="198"/>
        <end position="427"/>
    </location>
</feature>
<dbReference type="eggNOG" id="COG3604">
    <property type="taxonomic scope" value="Bacteria"/>
</dbReference>
<dbReference type="FunCoup" id="F5Y9Q7">
    <property type="interactions" value="69"/>
</dbReference>
<keyword evidence="4" id="KW-0238">DNA-binding</keyword>
<evidence type="ECO:0000259" key="7">
    <source>
        <dbReference type="PROSITE" id="PS50045"/>
    </source>
</evidence>
<dbReference type="InterPro" id="IPR058031">
    <property type="entry name" value="AAA_lid_NorR"/>
</dbReference>
<evidence type="ECO:0000256" key="1">
    <source>
        <dbReference type="ARBA" id="ARBA00022741"/>
    </source>
</evidence>
<keyword evidence="6" id="KW-0804">Transcription</keyword>
<dbReference type="PANTHER" id="PTHR32071">
    <property type="entry name" value="TRANSCRIPTIONAL REGULATORY PROTEIN"/>
    <property type="match status" value="1"/>
</dbReference>
<evidence type="ECO:0000256" key="5">
    <source>
        <dbReference type="ARBA" id="ARBA00023159"/>
    </source>
</evidence>
<reference evidence="8 9" key="2">
    <citation type="journal article" date="2011" name="ISME J.">
        <title>RNA-seq reveals cooperative metabolic interactions between two termite-gut spirochete species in co-culture.</title>
        <authorList>
            <person name="Rosenthal A.Z."/>
            <person name="Matson E.G."/>
            <person name="Eldar A."/>
            <person name="Leadbetter J.R."/>
        </authorList>
    </citation>
    <scope>NUCLEOTIDE SEQUENCE [LARGE SCALE GENOMIC DNA]</scope>
    <source>
        <strain evidence="9">ATCC BAA-888 / DSM 13862 / ZAS-9</strain>
    </source>
</reference>
<dbReference type="Pfam" id="PF25601">
    <property type="entry name" value="AAA_lid_14"/>
    <property type="match status" value="1"/>
</dbReference>
<dbReference type="Gene3D" id="3.40.50.300">
    <property type="entry name" value="P-loop containing nucleotide triphosphate hydrolases"/>
    <property type="match status" value="1"/>
</dbReference>
<dbReference type="SUPFAM" id="SSF46689">
    <property type="entry name" value="Homeodomain-like"/>
    <property type="match status" value="1"/>
</dbReference>
<dbReference type="SMART" id="SM00382">
    <property type="entry name" value="AAA"/>
    <property type="match status" value="1"/>
</dbReference>
<evidence type="ECO:0000256" key="3">
    <source>
        <dbReference type="ARBA" id="ARBA00023015"/>
    </source>
</evidence>
<keyword evidence="2" id="KW-0067">ATP-binding</keyword>
<name>F5Y9Q7_LEAAZ</name>
<dbReference type="InterPro" id="IPR003018">
    <property type="entry name" value="GAF"/>
</dbReference>
<dbReference type="Pfam" id="PF00158">
    <property type="entry name" value="Sigma54_activat"/>
    <property type="match status" value="1"/>
</dbReference>
<dbReference type="GO" id="GO:0005524">
    <property type="term" value="F:ATP binding"/>
    <property type="evidence" value="ECO:0007669"/>
    <property type="project" value="UniProtKB-KW"/>
</dbReference>
<dbReference type="InParanoid" id="F5Y9Q7"/>
<dbReference type="OrthoDB" id="9803970at2"/>
<dbReference type="CDD" id="cd00009">
    <property type="entry name" value="AAA"/>
    <property type="match status" value="1"/>
</dbReference>
<dbReference type="SUPFAM" id="SSF52540">
    <property type="entry name" value="P-loop containing nucleoside triphosphate hydrolases"/>
    <property type="match status" value="1"/>
</dbReference>
<dbReference type="GO" id="GO:0003677">
    <property type="term" value="F:DNA binding"/>
    <property type="evidence" value="ECO:0007669"/>
    <property type="project" value="UniProtKB-KW"/>
</dbReference>
<dbReference type="Gene3D" id="1.10.10.60">
    <property type="entry name" value="Homeodomain-like"/>
    <property type="match status" value="1"/>
</dbReference>
<evidence type="ECO:0000313" key="8">
    <source>
        <dbReference type="EMBL" id="AEF82520.1"/>
    </source>
</evidence>
<dbReference type="KEGG" id="taz:TREAZ_3213"/>
<dbReference type="SMART" id="SM00065">
    <property type="entry name" value="GAF"/>
    <property type="match status" value="1"/>
</dbReference>
<dbReference type="InterPro" id="IPR027417">
    <property type="entry name" value="P-loop_NTPase"/>
</dbReference>
<dbReference type="InterPro" id="IPR009057">
    <property type="entry name" value="Homeodomain-like_sf"/>
</dbReference>
<dbReference type="InterPro" id="IPR002078">
    <property type="entry name" value="Sigma_54_int"/>
</dbReference>
<evidence type="ECO:0000256" key="4">
    <source>
        <dbReference type="ARBA" id="ARBA00023125"/>
    </source>
</evidence>
<dbReference type="STRING" id="545695.TREAZ_3213"/>
<dbReference type="Proteomes" id="UP000009222">
    <property type="component" value="Chromosome"/>
</dbReference>
<dbReference type="InterPro" id="IPR025662">
    <property type="entry name" value="Sigma_54_int_dom_ATP-bd_1"/>
</dbReference>
<keyword evidence="5" id="KW-0010">Activator</keyword>
<dbReference type="HOGENOM" id="CLU_000445_95_2_12"/>
<dbReference type="FunFam" id="3.40.50.300:FF:000006">
    <property type="entry name" value="DNA-binding transcriptional regulator NtrC"/>
    <property type="match status" value="1"/>
</dbReference>
<organism evidence="8 9">
    <name type="scientific">Leadbettera azotonutricia (strain ATCC BAA-888 / DSM 13862 / ZAS-9)</name>
    <name type="common">Treponema azotonutricium</name>
    <dbReference type="NCBI Taxonomy" id="545695"/>
    <lineage>
        <taxon>Bacteria</taxon>
        <taxon>Pseudomonadati</taxon>
        <taxon>Spirochaetota</taxon>
        <taxon>Spirochaetia</taxon>
        <taxon>Spirochaetales</taxon>
        <taxon>Breznakiellaceae</taxon>
        <taxon>Leadbettera</taxon>
    </lineage>
</organism>
<dbReference type="AlphaFoldDB" id="F5Y9Q7"/>
<dbReference type="PROSITE" id="PS50045">
    <property type="entry name" value="SIGMA54_INTERACT_4"/>
    <property type="match status" value="1"/>
</dbReference>
<dbReference type="Gene3D" id="3.30.450.40">
    <property type="match status" value="1"/>
</dbReference>
<dbReference type="Pfam" id="PF01590">
    <property type="entry name" value="GAF"/>
    <property type="match status" value="1"/>
</dbReference>
<accession>F5Y9Q7</accession>
<evidence type="ECO:0000313" key="9">
    <source>
        <dbReference type="Proteomes" id="UP000009222"/>
    </source>
</evidence>
<evidence type="ECO:0000256" key="6">
    <source>
        <dbReference type="ARBA" id="ARBA00023163"/>
    </source>
</evidence>
<dbReference type="SUPFAM" id="SSF55781">
    <property type="entry name" value="GAF domain-like"/>
    <property type="match status" value="1"/>
</dbReference>
<gene>
    <name evidence="8" type="ordered locus">TREAZ_3213</name>
</gene>
<dbReference type="EMBL" id="CP001841">
    <property type="protein sequence ID" value="AEF82520.1"/>
    <property type="molecule type" value="Genomic_DNA"/>
</dbReference>
<reference evidence="9" key="1">
    <citation type="submission" date="2009-12" db="EMBL/GenBank/DDBJ databases">
        <title>Complete sequence of Treponema azotonutricium strain ZAS-9.</title>
        <authorList>
            <person name="Tetu S.G."/>
            <person name="Matson E."/>
            <person name="Ren Q."/>
            <person name="Seshadri R."/>
            <person name="Elbourne L."/>
            <person name="Hassan K.A."/>
            <person name="Durkin A."/>
            <person name="Radune D."/>
            <person name="Mohamoud Y."/>
            <person name="Shay R."/>
            <person name="Jin S."/>
            <person name="Zhang X."/>
            <person name="Lucey K."/>
            <person name="Ballor N.R."/>
            <person name="Ottesen E."/>
            <person name="Rosenthal R."/>
            <person name="Allen A."/>
            <person name="Leadbetter J.R."/>
            <person name="Paulsen I.T."/>
        </authorList>
    </citation>
    <scope>NUCLEOTIDE SEQUENCE [LARGE SCALE GENOMIC DNA]</scope>
    <source>
        <strain evidence="9">ATCC BAA-888 / DSM 13862 / ZAS-9</strain>
    </source>
</reference>
<dbReference type="InterPro" id="IPR025944">
    <property type="entry name" value="Sigma_54_int_dom_CS"/>
</dbReference>
<evidence type="ECO:0000256" key="2">
    <source>
        <dbReference type="ARBA" id="ARBA00022840"/>
    </source>
</evidence>
<protein>
    <submittedName>
        <fullName evidence="8">Hydrogenase-4 transcriptional activator</fullName>
    </submittedName>
</protein>
<sequence length="511" mass="57349">MYQRSRDGLRLLFEISSLLSESDHIEAILKPVLDQIASCLGIRRGMITILNRETREIAIAEAWGLDEHQKLKGRYSLGEGITGQVIETGNPAVIKRIADDPRFLNRTGARKNAEAMDTSFVCIPIKLGLEVIGAIGIDLNYSSESLDYEVGVLTVAAASISQVVRLQQVQTEEMADLQEENSRLYEELRVRYNRPKAIIGNSKIMRLLYSQMEQVSATNATVLLLGESGVGKERVAHTIHYASPRSLKPFIKLNCAAIPESLIEDTLFGHEKGAFTGAVSLRKGYFEEADCGTIFLDEIGEMPLQVQTKFLRVLQEREFERIGGTRTIKVNIRVIAATNRDLPALIREGIFREDLYYRLSVFPLVIPPLRERKTDIMLLANHFLERISAEHGKEIRSISPAAVSLMTAYSWPGNVRELENCIERAVILSTDGTIHSYHLPPNLQKKQEAQGGRKRPLKEVLESVEKELITEEYRWTRGSIARAAANLGISERIMGLRAAKYGLKKENYTGE</sequence>
<dbReference type="GO" id="GO:0006355">
    <property type="term" value="P:regulation of DNA-templated transcription"/>
    <property type="evidence" value="ECO:0007669"/>
    <property type="project" value="InterPro"/>
</dbReference>
<dbReference type="FunFam" id="1.10.8.60:FF:000014">
    <property type="entry name" value="DNA-binding transcriptional regulator NtrC"/>
    <property type="match status" value="1"/>
</dbReference>
<dbReference type="Gene3D" id="1.10.8.60">
    <property type="match status" value="1"/>
</dbReference>
<proteinExistence type="predicted"/>
<dbReference type="InterPro" id="IPR029016">
    <property type="entry name" value="GAF-like_dom_sf"/>
</dbReference>
<dbReference type="InterPro" id="IPR003593">
    <property type="entry name" value="AAA+_ATPase"/>
</dbReference>
<dbReference type="PROSITE" id="PS00688">
    <property type="entry name" value="SIGMA54_INTERACT_3"/>
    <property type="match status" value="1"/>
</dbReference>
<keyword evidence="1" id="KW-0547">Nucleotide-binding</keyword>